<evidence type="ECO:0000313" key="11">
    <source>
        <dbReference type="Proteomes" id="UP000014627"/>
    </source>
</evidence>
<feature type="transmembrane region" description="Helical" evidence="9">
    <location>
        <begin position="277"/>
        <end position="298"/>
    </location>
</feature>
<evidence type="ECO:0000256" key="8">
    <source>
        <dbReference type="ARBA" id="ARBA00023136"/>
    </source>
</evidence>
<evidence type="ECO:0000256" key="7">
    <source>
        <dbReference type="ARBA" id="ARBA00022989"/>
    </source>
</evidence>
<comment type="cofactor">
    <cofactor evidence="1">
        <name>Mg(2+)</name>
        <dbReference type="ChEBI" id="CHEBI:18420"/>
    </cofactor>
</comment>
<evidence type="ECO:0000256" key="9">
    <source>
        <dbReference type="SAM" id="Phobius"/>
    </source>
</evidence>
<dbReference type="NCBIfam" id="NF009517">
    <property type="entry name" value="PRK12876.1"/>
    <property type="match status" value="1"/>
</dbReference>
<dbReference type="InterPro" id="IPR000537">
    <property type="entry name" value="UbiA_prenyltransferase"/>
</dbReference>
<feature type="transmembrane region" description="Helical" evidence="9">
    <location>
        <begin position="218"/>
        <end position="239"/>
    </location>
</feature>
<dbReference type="InterPro" id="IPR039653">
    <property type="entry name" value="Prenyltransferase"/>
</dbReference>
<feature type="transmembrane region" description="Helical" evidence="9">
    <location>
        <begin position="173"/>
        <end position="195"/>
    </location>
</feature>
<keyword evidence="7 9" id="KW-1133">Transmembrane helix</keyword>
<protein>
    <submittedName>
        <fullName evidence="10">UbiA prenyltransferase family protein</fullName>
    </submittedName>
</protein>
<feature type="transmembrane region" description="Helical" evidence="9">
    <location>
        <begin position="143"/>
        <end position="161"/>
    </location>
</feature>
<dbReference type="Gene3D" id="1.20.120.1780">
    <property type="entry name" value="UbiA prenyltransferase"/>
    <property type="match status" value="1"/>
</dbReference>
<reference evidence="10 11" key="1">
    <citation type="submission" date="2013-04" db="EMBL/GenBank/DDBJ databases">
        <title>Genome sequence of Chlamydia psittaci 99DC5.</title>
        <authorList>
            <person name="Huot-Creasy H."/>
            <person name="McCracken C.L."/>
            <person name="Humphries M."/>
            <person name="Sachse K."/>
            <person name="Laroucau K."/>
            <person name="Bavoil P."/>
            <person name="Myers G.S."/>
        </authorList>
    </citation>
    <scope>NUCLEOTIDE SEQUENCE [LARGE SCALE GENOMIC DNA]</scope>
    <source>
        <strain evidence="10 11">99DC5</strain>
    </source>
</reference>
<feature type="transmembrane region" description="Helical" evidence="9">
    <location>
        <begin position="120"/>
        <end position="136"/>
    </location>
</feature>
<evidence type="ECO:0000256" key="2">
    <source>
        <dbReference type="ARBA" id="ARBA00004141"/>
    </source>
</evidence>
<name>A0ABP2X2K1_CHLPS</name>
<keyword evidence="5" id="KW-0808">Transferase</keyword>
<dbReference type="NCBIfam" id="TIGR01475">
    <property type="entry name" value="ubiA_other"/>
    <property type="match status" value="1"/>
</dbReference>
<evidence type="ECO:0000256" key="5">
    <source>
        <dbReference type="ARBA" id="ARBA00022679"/>
    </source>
</evidence>
<feature type="transmembrane region" description="Helical" evidence="9">
    <location>
        <begin position="92"/>
        <end position="114"/>
    </location>
</feature>
<proteinExistence type="inferred from homology"/>
<comment type="similarity">
    <text evidence="3">Belongs to the UbiA prenyltransferase family.</text>
</comment>
<dbReference type="PANTHER" id="PTHR11048:SF28">
    <property type="entry name" value="4-HYDROXYBENZOATE POLYPRENYLTRANSFERASE, MITOCHONDRIAL"/>
    <property type="match status" value="1"/>
</dbReference>
<dbReference type="GeneID" id="12242974"/>
<accession>A0ABP2X2K1</accession>
<keyword evidence="11" id="KW-1185">Reference proteome</keyword>
<comment type="subcellular location">
    <subcellularLocation>
        <location evidence="2">Membrane</location>
        <topology evidence="2">Multi-pass membrane protein</topology>
    </subcellularLocation>
</comment>
<feature type="transmembrane region" description="Helical" evidence="9">
    <location>
        <begin position="12"/>
        <end position="35"/>
    </location>
</feature>
<dbReference type="Pfam" id="PF01040">
    <property type="entry name" value="UbiA"/>
    <property type="match status" value="1"/>
</dbReference>
<dbReference type="InterPro" id="IPR044878">
    <property type="entry name" value="UbiA_sf"/>
</dbReference>
<organism evidence="10 11">
    <name type="scientific">Chlamydia psittaci 99DC5</name>
    <dbReference type="NCBI Taxonomy" id="1112251"/>
    <lineage>
        <taxon>Bacteria</taxon>
        <taxon>Pseudomonadati</taxon>
        <taxon>Chlamydiota</taxon>
        <taxon>Chlamydiia</taxon>
        <taxon>Chlamydiales</taxon>
        <taxon>Chlamydiaceae</taxon>
        <taxon>Chlamydia/Chlamydophila group</taxon>
        <taxon>Chlamydia</taxon>
    </lineage>
</organism>
<gene>
    <name evidence="10" type="ORF">CP99DC5_0970</name>
</gene>
<dbReference type="EMBL" id="ATLC01000054">
    <property type="protein sequence ID" value="EPJ27605.1"/>
    <property type="molecule type" value="Genomic_DNA"/>
</dbReference>
<keyword evidence="8 9" id="KW-0472">Membrane</keyword>
<feature type="transmembrane region" description="Helical" evidence="9">
    <location>
        <begin position="245"/>
        <end position="265"/>
    </location>
</feature>
<keyword evidence="6 9" id="KW-0812">Transmembrane</keyword>
<evidence type="ECO:0000256" key="4">
    <source>
        <dbReference type="ARBA" id="ARBA00022475"/>
    </source>
</evidence>
<evidence type="ECO:0000256" key="6">
    <source>
        <dbReference type="ARBA" id="ARBA00022692"/>
    </source>
</evidence>
<dbReference type="PANTHER" id="PTHR11048">
    <property type="entry name" value="PRENYLTRANSFERASES"/>
    <property type="match status" value="1"/>
</dbReference>
<dbReference type="InterPro" id="IPR006371">
    <property type="entry name" value="Polyprenyltransferase_UbiA-li"/>
</dbReference>
<evidence type="ECO:0000313" key="10">
    <source>
        <dbReference type="EMBL" id="EPJ27605.1"/>
    </source>
</evidence>
<feature type="transmembrane region" description="Helical" evidence="9">
    <location>
        <begin position="47"/>
        <end position="71"/>
    </location>
</feature>
<keyword evidence="4" id="KW-1003">Cell membrane</keyword>
<evidence type="ECO:0000256" key="3">
    <source>
        <dbReference type="ARBA" id="ARBA00005985"/>
    </source>
</evidence>
<evidence type="ECO:0000256" key="1">
    <source>
        <dbReference type="ARBA" id="ARBA00001946"/>
    </source>
</evidence>
<dbReference type="Proteomes" id="UP000014627">
    <property type="component" value="Unassembled WGS sequence"/>
</dbReference>
<comment type="caution">
    <text evidence="10">The sequence shown here is derived from an EMBL/GenBank/DDBJ whole genome shotgun (WGS) entry which is preliminary data.</text>
</comment>
<dbReference type="Gene3D" id="1.10.357.140">
    <property type="entry name" value="UbiA prenyltransferase"/>
    <property type="match status" value="1"/>
</dbReference>
<dbReference type="RefSeq" id="WP_006343193.1">
    <property type="nucleotide sequence ID" value="NZ_KE356190.1"/>
</dbReference>
<sequence>MFSFQIKYFQQLLNIKYAVFSAVFLAATTVFALTFPEIASGFSEKGFSTVLIGGCAFLCARTVGILVNQIIDRDIDKKNPRTTSRVLPAKKLSIHFVFLTTVLASLFFLVPCTFLSKECSWLALLAILLMIIYAYAKRFTYLCHWILGLIYYLAILMNFYALSSKPLSLKMFIIASLWGITAAMIIAANDIIYAIQDFEFDRREKLYSIPACFGKAKAVRIASVCLLLSLLSYIAMAVLASFSKLGLILSLLPVLVIGKTIKIYYALDKNHVNLERCFFRGNIYLALSFFIVMVSLLIS</sequence>